<dbReference type="SUPFAM" id="SSF75553">
    <property type="entry name" value="Smc hinge domain"/>
    <property type="match status" value="1"/>
</dbReference>
<evidence type="ECO:0000256" key="5">
    <source>
        <dbReference type="ARBA" id="ARBA00022776"/>
    </source>
</evidence>
<dbReference type="PIRSF" id="PIRSF005719">
    <property type="entry name" value="SMC"/>
    <property type="match status" value="1"/>
</dbReference>
<dbReference type="Gene3D" id="1.20.5.340">
    <property type="match status" value="1"/>
</dbReference>
<dbReference type="CDD" id="cd03273">
    <property type="entry name" value="ABC_SMC2_euk"/>
    <property type="match status" value="1"/>
</dbReference>
<dbReference type="InParanoid" id="A0A6P6YKE1"/>
<dbReference type="Gene3D" id="3.40.50.300">
    <property type="entry name" value="P-loop containing nucleotide triphosphate hydrolases"/>
    <property type="match status" value="2"/>
</dbReference>
<dbReference type="PANTHER" id="PTHR43977">
    <property type="entry name" value="STRUCTURAL MAINTENANCE OF CHROMOSOMES PROTEIN 3"/>
    <property type="match status" value="1"/>
</dbReference>
<evidence type="ECO:0000259" key="13">
    <source>
        <dbReference type="SMART" id="SM00968"/>
    </source>
</evidence>
<dbReference type="InterPro" id="IPR036277">
    <property type="entry name" value="SMC_hinge_sf"/>
</dbReference>
<evidence type="ECO:0000256" key="8">
    <source>
        <dbReference type="ARBA" id="ARBA00023067"/>
    </source>
</evidence>
<dbReference type="OMA" id="THNKIAM"/>
<keyword evidence="3" id="KW-0132">Cell division</keyword>
<dbReference type="Gene3D" id="3.30.70.1620">
    <property type="match status" value="1"/>
</dbReference>
<gene>
    <name evidence="15" type="primary">LOC113798976</name>
</gene>
<dbReference type="GO" id="GO:0005694">
    <property type="term" value="C:chromosome"/>
    <property type="evidence" value="ECO:0007669"/>
    <property type="project" value="InterPro"/>
</dbReference>
<dbReference type="AlphaFoldDB" id="A0A6P6YKE1"/>
<evidence type="ECO:0000313" key="14">
    <source>
        <dbReference type="Proteomes" id="UP000515146"/>
    </source>
</evidence>
<dbReference type="SUPFAM" id="SSF58104">
    <property type="entry name" value="Methyl-accepting chemotaxis protein (MCP) signaling domain"/>
    <property type="match status" value="1"/>
</dbReference>
<dbReference type="GO" id="GO:0016887">
    <property type="term" value="F:ATP hydrolysis activity"/>
    <property type="evidence" value="ECO:0007669"/>
    <property type="project" value="InterPro"/>
</dbReference>
<evidence type="ECO:0000256" key="10">
    <source>
        <dbReference type="ARBA" id="ARBA00023306"/>
    </source>
</evidence>
<dbReference type="GO" id="GO:0005524">
    <property type="term" value="F:ATP binding"/>
    <property type="evidence" value="ECO:0007669"/>
    <property type="project" value="UniProtKB-KW"/>
</dbReference>
<keyword evidence="10" id="KW-0131">Cell cycle</keyword>
<dbReference type="InterPro" id="IPR024704">
    <property type="entry name" value="SMC"/>
</dbReference>
<keyword evidence="9 11" id="KW-0539">Nucleus</keyword>
<dbReference type="InterPro" id="IPR027120">
    <property type="entry name" value="Smc2_ABC"/>
</dbReference>
<proteinExistence type="inferred from homology"/>
<dbReference type="GO" id="GO:0030261">
    <property type="term" value="P:chromosome condensation"/>
    <property type="evidence" value="ECO:0007669"/>
    <property type="project" value="UniProtKB-KW"/>
</dbReference>
<feature type="domain" description="SMC hinge" evidence="13">
    <location>
        <begin position="564"/>
        <end position="684"/>
    </location>
</feature>
<evidence type="ECO:0000256" key="2">
    <source>
        <dbReference type="ARBA" id="ARBA00005231"/>
    </source>
</evidence>
<feature type="coiled-coil region" evidence="12">
    <location>
        <begin position="489"/>
        <end position="540"/>
    </location>
</feature>
<keyword evidence="7 12" id="KW-0175">Coiled coil</keyword>
<dbReference type="InterPro" id="IPR010935">
    <property type="entry name" value="SMC_hinge"/>
</dbReference>
<dbReference type="SMART" id="SM00968">
    <property type="entry name" value="SMC_hinge"/>
    <property type="match status" value="1"/>
</dbReference>
<dbReference type="RefSeq" id="XP_027205374.1">
    <property type="nucleotide sequence ID" value="XM_027349573.1"/>
</dbReference>
<keyword evidence="6" id="KW-0067">ATP-binding</keyword>
<reference evidence="15" key="1">
    <citation type="submission" date="2025-08" db="UniProtKB">
        <authorList>
            <consortium name="RefSeq"/>
        </authorList>
    </citation>
    <scope>IDENTIFICATION</scope>
    <source>
        <strain evidence="15">Airmid</strain>
    </source>
</reference>
<sequence length="1219" mass="141746">MENLAKHLSMINPNIYSINLTKTFREKYPMYDEFLLKKKSIIMFIKKLILDGFKSYGKRVEITDFDPSFNAITGFNGSGKSNILDAICFVLGLSKLELARCHTLNDLIYKNGHAGVTKASVIMEIDNSDNKFSHSDYSNSPVIVVRREINTKNQSKYYIDGFCVTKEKLMDFFQLVSLNIQNPHFLIMQGKIVKVVSMKPTEILSMIEEAVGVSVYEHKKKQNLARIEKCDNSLNEINYLIDESIRPKLNRVCEEQKALREYYTIKAEYDKMYKISIAYRYLKDKRIVDCADSTIKSHVDYIEAKVEEKTRLISDSEELTKQIQTLQKRLDDSMGGDLQDLESNVNKKQDILQKINTKQKLKQDQLKEEENELIVVRKKLDKETKTLNNKQKEFDKLKSKLEQLKQEHETNEKLFNKAQEDLEAINFGKSKGVEGEQAATLTHQLMVAKETMAEIESKIHKSKLDIEHTTKELSSKSNKHQIKSDKDVYDQIKHDIELRNKEMEQLEQELNEINFSEEHYEEIKQEIVRLKKDSLLLEDKINQSRRKVPRSQFKYPNSTNIDSESIYGVVCNLFTINHPKEHALAIEKVCGNRLFNVIVSNDEVGTALIKKNLNERRTFLPLNKIIGRDTDMKALRLAEQLVGKGNVHYAINLVSFDGELKNAMKYVFGDTMVCPNMNMAKKIAFAKGIMKRVVTYEGEIFDPTGTLTGGAENRDEPSLAVVNEIKSIEEELHLHRIRQQQADHEYQQLFRNSKPFYDKKSKLALKQKEIELLNLRLQESSHGVTLNEIEEMQTRINDQQQLLKKLADEKTIIMNRIKEIEYKIENSESTKKHELKEAKEYLEAMKKQYETTGKMLQKDEQTFACIEPELLHHSENVDSLQKQMIKIQNNIEQIQQEINTIQIDIDNGQEQMKSAQESYQQYKQQLNEKSKEIQKLQKKLDSIRNQVDEIGREIKVKTFEMEKIKNSVNDAQDHLRSMLHKYQWIKDEEKDFCSEQSEYRILTMANFNENKFFEELKLLKSKQEKSGKSVNMKANIMHGQIQKEFEELLHKRDVTIKDRKKLIQYMEKVEKEKDRELRKACQKINENFGAIFGTLLPNANAKLAPVSVRIKDGLEIKVAFGDVWKESLSELSGGQRSLVALSLVLSLLKYYPAPLYILDEIDAALDQSHTQNIGLMIRRHFKNAQFIIVSLKDDMFNNANVLFQTKFIDGFSTVERIKL</sequence>
<evidence type="ECO:0000256" key="9">
    <source>
        <dbReference type="ARBA" id="ARBA00023242"/>
    </source>
</evidence>
<feature type="coiled-coil region" evidence="12">
    <location>
        <begin position="877"/>
        <end position="953"/>
    </location>
</feature>
<dbReference type="InterPro" id="IPR003395">
    <property type="entry name" value="RecF/RecN/SMC_N"/>
</dbReference>
<evidence type="ECO:0000256" key="6">
    <source>
        <dbReference type="ARBA" id="ARBA00022840"/>
    </source>
</evidence>
<keyword evidence="4" id="KW-0547">Nucleotide-binding</keyword>
<dbReference type="Proteomes" id="UP000515146">
    <property type="component" value="Unplaced"/>
</dbReference>
<dbReference type="OrthoDB" id="10255539at2759"/>
<comment type="subcellular location">
    <subcellularLocation>
        <location evidence="1 11">Nucleus</location>
    </subcellularLocation>
</comment>
<dbReference type="Gene3D" id="1.20.1060.20">
    <property type="match status" value="1"/>
</dbReference>
<evidence type="ECO:0000256" key="3">
    <source>
        <dbReference type="ARBA" id="ARBA00022618"/>
    </source>
</evidence>
<dbReference type="InterPro" id="IPR027417">
    <property type="entry name" value="P-loop_NTPase"/>
</dbReference>
<dbReference type="SUPFAM" id="SSF52540">
    <property type="entry name" value="P-loop containing nucleoside triphosphate hydrolases"/>
    <property type="match status" value="1"/>
</dbReference>
<evidence type="ECO:0000313" key="15">
    <source>
        <dbReference type="RefSeq" id="XP_027205374.1"/>
    </source>
</evidence>
<evidence type="ECO:0000256" key="7">
    <source>
        <dbReference type="ARBA" id="ARBA00023054"/>
    </source>
</evidence>
<dbReference type="GO" id="GO:0051301">
    <property type="term" value="P:cell division"/>
    <property type="evidence" value="ECO:0007669"/>
    <property type="project" value="UniProtKB-KW"/>
</dbReference>
<dbReference type="GO" id="GO:0005634">
    <property type="term" value="C:nucleus"/>
    <property type="evidence" value="ECO:0007669"/>
    <property type="project" value="UniProtKB-SubCell"/>
</dbReference>
<protein>
    <recommendedName>
        <fullName evidence="11">Structural maintenance of chromosomes protein</fullName>
    </recommendedName>
</protein>
<feature type="coiled-coil region" evidence="12">
    <location>
        <begin position="309"/>
        <end position="421"/>
    </location>
</feature>
<organism evidence="14 15">
    <name type="scientific">Dermatophagoides pteronyssinus</name>
    <name type="common">European house dust mite</name>
    <dbReference type="NCBI Taxonomy" id="6956"/>
    <lineage>
        <taxon>Eukaryota</taxon>
        <taxon>Metazoa</taxon>
        <taxon>Ecdysozoa</taxon>
        <taxon>Arthropoda</taxon>
        <taxon>Chelicerata</taxon>
        <taxon>Arachnida</taxon>
        <taxon>Acari</taxon>
        <taxon>Acariformes</taxon>
        <taxon>Sarcoptiformes</taxon>
        <taxon>Astigmata</taxon>
        <taxon>Psoroptidia</taxon>
        <taxon>Analgoidea</taxon>
        <taxon>Pyroglyphidae</taxon>
        <taxon>Dermatophagoidinae</taxon>
        <taxon>Dermatophagoides</taxon>
    </lineage>
</organism>
<dbReference type="KEGG" id="dpte:113798976"/>
<evidence type="ECO:0000256" key="12">
    <source>
        <dbReference type="SAM" id="Coils"/>
    </source>
</evidence>
<feature type="coiled-coil region" evidence="12">
    <location>
        <begin position="789"/>
        <end position="852"/>
    </location>
</feature>
<dbReference type="Pfam" id="PF06470">
    <property type="entry name" value="SMC_hinge"/>
    <property type="match status" value="1"/>
</dbReference>
<dbReference type="FunCoup" id="A0A6P6YKE1">
    <property type="interactions" value="1534"/>
</dbReference>
<comment type="similarity">
    <text evidence="2">Belongs to the SMC family. SMC2 subfamily.</text>
</comment>
<evidence type="ECO:0000256" key="4">
    <source>
        <dbReference type="ARBA" id="ARBA00022741"/>
    </source>
</evidence>
<keyword evidence="14" id="KW-1185">Reference proteome</keyword>
<evidence type="ECO:0000256" key="1">
    <source>
        <dbReference type="ARBA" id="ARBA00004123"/>
    </source>
</evidence>
<name>A0A6P6YKE1_DERPT</name>
<accession>A0A6P6YKE1</accession>
<evidence type="ECO:0000256" key="11">
    <source>
        <dbReference type="PIRNR" id="PIRNR005719"/>
    </source>
</evidence>
<keyword evidence="8" id="KW-0226">DNA condensation</keyword>
<dbReference type="Pfam" id="PF02463">
    <property type="entry name" value="SMC_N"/>
    <property type="match status" value="2"/>
</dbReference>
<keyword evidence="5" id="KW-0498">Mitosis</keyword>